<dbReference type="PANTHER" id="PTHR48222:SF7">
    <property type="entry name" value="OS07G0438600 PROTEIN"/>
    <property type="match status" value="1"/>
</dbReference>
<feature type="signal peptide" evidence="1">
    <location>
        <begin position="1"/>
        <end position="23"/>
    </location>
</feature>
<reference evidence="3" key="1">
    <citation type="submission" date="2015-04" db="UniProtKB">
        <authorList>
            <consortium name="EnsemblPlants"/>
        </authorList>
    </citation>
    <scope>IDENTIFICATION</scope>
</reference>
<dbReference type="Gramene" id="OPUNC07G11120.1">
    <property type="protein sequence ID" value="OPUNC07G11120.1"/>
    <property type="gene ID" value="OPUNC07G11120"/>
</dbReference>
<dbReference type="PANTHER" id="PTHR48222">
    <property type="entry name" value="PROTEINASE INHIBITOR, PROPEPTIDE"/>
    <property type="match status" value="1"/>
</dbReference>
<dbReference type="Proteomes" id="UP000026962">
    <property type="component" value="Chromosome 7"/>
</dbReference>
<sequence>MKHPSSAATATLLLLLALLGVAAVATTDAGGGQDGQKRAAGVYIVIVQPPADGADTIAYHTGILAAALGSEERAKEALLYSYRTVASGFAAKLTPPELAALQKHPAVLQVRSDQMYHVVDNLN</sequence>
<dbReference type="Pfam" id="PF05922">
    <property type="entry name" value="Inhibitor_I9"/>
    <property type="match status" value="1"/>
</dbReference>
<evidence type="ECO:0000256" key="1">
    <source>
        <dbReference type="SAM" id="SignalP"/>
    </source>
</evidence>
<organism evidence="3">
    <name type="scientific">Oryza punctata</name>
    <name type="common">Red rice</name>
    <dbReference type="NCBI Taxonomy" id="4537"/>
    <lineage>
        <taxon>Eukaryota</taxon>
        <taxon>Viridiplantae</taxon>
        <taxon>Streptophyta</taxon>
        <taxon>Embryophyta</taxon>
        <taxon>Tracheophyta</taxon>
        <taxon>Spermatophyta</taxon>
        <taxon>Magnoliopsida</taxon>
        <taxon>Liliopsida</taxon>
        <taxon>Poales</taxon>
        <taxon>Poaceae</taxon>
        <taxon>BOP clade</taxon>
        <taxon>Oryzoideae</taxon>
        <taxon>Oryzeae</taxon>
        <taxon>Oryzinae</taxon>
        <taxon>Oryza</taxon>
    </lineage>
</organism>
<protein>
    <recommendedName>
        <fullName evidence="2">Inhibitor I9 domain-containing protein</fullName>
    </recommendedName>
</protein>
<dbReference type="STRING" id="4537.A0A0E0LJX8"/>
<dbReference type="Gene3D" id="3.30.70.80">
    <property type="entry name" value="Peptidase S8 propeptide/proteinase inhibitor I9"/>
    <property type="match status" value="1"/>
</dbReference>
<keyword evidence="4" id="KW-1185">Reference proteome</keyword>
<feature type="chain" id="PRO_5002366661" description="Inhibitor I9 domain-containing protein" evidence="1">
    <location>
        <begin position="24"/>
        <end position="123"/>
    </location>
</feature>
<dbReference type="AlphaFoldDB" id="A0A0E0LJX8"/>
<dbReference type="OMA" id="MYHVVDN"/>
<evidence type="ECO:0000313" key="4">
    <source>
        <dbReference type="Proteomes" id="UP000026962"/>
    </source>
</evidence>
<evidence type="ECO:0000313" key="3">
    <source>
        <dbReference type="EnsemblPlants" id="OPUNC07G11120.1"/>
    </source>
</evidence>
<dbReference type="InterPro" id="IPR010259">
    <property type="entry name" value="S8pro/Inhibitor_I9"/>
</dbReference>
<dbReference type="HOGENOM" id="CLU_000625_6_3_1"/>
<dbReference type="EnsemblPlants" id="OPUNC07G11120.1">
    <property type="protein sequence ID" value="OPUNC07G11120.1"/>
    <property type="gene ID" value="OPUNC07G11120"/>
</dbReference>
<proteinExistence type="predicted"/>
<dbReference type="InterPro" id="IPR037045">
    <property type="entry name" value="S8pro/Inhibitor_I9_sf"/>
</dbReference>
<reference evidence="3" key="2">
    <citation type="submission" date="2018-05" db="EMBL/GenBank/DDBJ databases">
        <title>OpunRS2 (Oryza punctata Reference Sequence Version 2).</title>
        <authorList>
            <person name="Zhang J."/>
            <person name="Kudrna D."/>
            <person name="Lee S."/>
            <person name="Talag J."/>
            <person name="Welchert J."/>
            <person name="Wing R.A."/>
        </authorList>
    </citation>
    <scope>NUCLEOTIDE SEQUENCE [LARGE SCALE GENOMIC DNA]</scope>
</reference>
<dbReference type="SUPFAM" id="SSF54897">
    <property type="entry name" value="Protease propeptides/inhibitors"/>
    <property type="match status" value="1"/>
</dbReference>
<keyword evidence="1" id="KW-0732">Signal</keyword>
<dbReference type="eggNOG" id="ENOG502R3N0">
    <property type="taxonomic scope" value="Eukaryota"/>
</dbReference>
<name>A0A0E0LJX8_ORYPU</name>
<evidence type="ECO:0000259" key="2">
    <source>
        <dbReference type="Pfam" id="PF05922"/>
    </source>
</evidence>
<feature type="domain" description="Inhibitor I9" evidence="2">
    <location>
        <begin position="42"/>
        <end position="117"/>
    </location>
</feature>
<accession>A0A0E0LJX8</accession>